<sequence length="103" mass="11398">MARAAAVIAVWVIQIAYIAVCLAGMFAIFALQRGRHRCACALLWWTYTALAAALAWEAIDAWQYAPPGWPASRWILIPALVTVLIWAAVNDRRGRYENKSAGP</sequence>
<evidence type="ECO:0000313" key="5">
    <source>
        <dbReference type="EMBL" id="CAB4220432.1"/>
    </source>
</evidence>
<proteinExistence type="predicted"/>
<gene>
    <name evidence="3" type="ORF">UFOVP1020_20</name>
    <name evidence="4" type="ORF">UFOVP1170_15</name>
    <name evidence="5" type="ORF">UFOVP1621_30</name>
    <name evidence="2" type="ORF">UFOVP512_25</name>
</gene>
<organism evidence="2">
    <name type="scientific">uncultured Caudovirales phage</name>
    <dbReference type="NCBI Taxonomy" id="2100421"/>
    <lineage>
        <taxon>Viruses</taxon>
        <taxon>Duplodnaviria</taxon>
        <taxon>Heunggongvirae</taxon>
        <taxon>Uroviricota</taxon>
        <taxon>Caudoviricetes</taxon>
        <taxon>Peduoviridae</taxon>
        <taxon>Maltschvirus</taxon>
        <taxon>Maltschvirus maltsch</taxon>
    </lineage>
</organism>
<reference evidence="2" key="1">
    <citation type="submission" date="2020-04" db="EMBL/GenBank/DDBJ databases">
        <authorList>
            <person name="Chiriac C."/>
            <person name="Salcher M."/>
            <person name="Ghai R."/>
            <person name="Kavagutti S V."/>
        </authorList>
    </citation>
    <scope>NUCLEOTIDE SEQUENCE</scope>
</reference>
<feature type="transmembrane region" description="Helical" evidence="1">
    <location>
        <begin position="38"/>
        <end position="59"/>
    </location>
</feature>
<feature type="transmembrane region" description="Helical" evidence="1">
    <location>
        <begin position="71"/>
        <end position="89"/>
    </location>
</feature>
<evidence type="ECO:0000313" key="2">
    <source>
        <dbReference type="EMBL" id="CAB4147407.1"/>
    </source>
</evidence>
<keyword evidence="1" id="KW-1133">Transmembrane helix</keyword>
<protein>
    <submittedName>
        <fullName evidence="2">Uncharacterized protein</fullName>
    </submittedName>
</protein>
<evidence type="ECO:0000313" key="4">
    <source>
        <dbReference type="EMBL" id="CAB4187918.1"/>
    </source>
</evidence>
<dbReference type="EMBL" id="LR796488">
    <property type="protein sequence ID" value="CAB4147407.1"/>
    <property type="molecule type" value="Genomic_DNA"/>
</dbReference>
<evidence type="ECO:0000313" key="3">
    <source>
        <dbReference type="EMBL" id="CAB4178679.1"/>
    </source>
</evidence>
<feature type="transmembrane region" description="Helical" evidence="1">
    <location>
        <begin position="6"/>
        <end position="31"/>
    </location>
</feature>
<dbReference type="EMBL" id="LR797500">
    <property type="protein sequence ID" value="CAB4220432.1"/>
    <property type="molecule type" value="Genomic_DNA"/>
</dbReference>
<keyword evidence="1" id="KW-0812">Transmembrane</keyword>
<name>A0A6J5MP41_9CAUD</name>
<evidence type="ECO:0000256" key="1">
    <source>
        <dbReference type="SAM" id="Phobius"/>
    </source>
</evidence>
<dbReference type="EMBL" id="LR796970">
    <property type="protein sequence ID" value="CAB4178679.1"/>
    <property type="molecule type" value="Genomic_DNA"/>
</dbReference>
<accession>A0A6J5MP41</accession>
<dbReference type="EMBL" id="LR797115">
    <property type="protein sequence ID" value="CAB4187918.1"/>
    <property type="molecule type" value="Genomic_DNA"/>
</dbReference>
<keyword evidence="1" id="KW-0472">Membrane</keyword>